<evidence type="ECO:0000313" key="2">
    <source>
        <dbReference type="Proteomes" id="UP000010482"/>
    </source>
</evidence>
<reference evidence="1" key="1">
    <citation type="submission" date="2012-04" db="EMBL/GenBank/DDBJ databases">
        <title>Finished genome of Dactylococcopsis salina PCC 8305.</title>
        <authorList>
            <consortium name="US DOE Joint Genome Institute"/>
            <person name="Gugger M."/>
            <person name="Coursin T."/>
            <person name="Rippka R."/>
            <person name="Tandeau De Marsac N."/>
            <person name="Huntemann M."/>
            <person name="Wei C.-L."/>
            <person name="Han J."/>
            <person name="Detter J.C."/>
            <person name="Han C."/>
            <person name="Tapia R."/>
            <person name="Daligault H."/>
            <person name="Chen A."/>
            <person name="Krypides N."/>
            <person name="Mavromatis K."/>
            <person name="Markowitz V."/>
            <person name="Szeto E."/>
            <person name="Ivanova N."/>
            <person name="Ovchinnikova G."/>
            <person name="Pagani I."/>
            <person name="Pati A."/>
            <person name="Goodwin L."/>
            <person name="Peters L."/>
            <person name="Pitluck S."/>
            <person name="Woyke T."/>
            <person name="Kerfeld C."/>
        </authorList>
    </citation>
    <scope>NUCLEOTIDE SEQUENCE [LARGE SCALE GENOMIC DNA]</scope>
    <source>
        <strain evidence="1">PCC 8305</strain>
    </source>
</reference>
<gene>
    <name evidence="1" type="ORF">Dacsa_1302</name>
</gene>
<protein>
    <submittedName>
        <fullName evidence="1">Uncharacterized protein</fullName>
    </submittedName>
</protein>
<organism evidence="1 2">
    <name type="scientific">Dactylococcopsis salina (strain PCC 8305)</name>
    <name type="common">Myxobactron salinum</name>
    <dbReference type="NCBI Taxonomy" id="13035"/>
    <lineage>
        <taxon>Bacteria</taxon>
        <taxon>Bacillati</taxon>
        <taxon>Cyanobacteriota</taxon>
        <taxon>Cyanophyceae</taxon>
        <taxon>Nodosilineales</taxon>
        <taxon>Cymatolegaceae</taxon>
        <taxon>Dactylococcopsis</taxon>
    </lineage>
</organism>
<dbReference type="HOGENOM" id="CLU_2286854_0_0_3"/>
<dbReference type="AlphaFoldDB" id="K9YV46"/>
<dbReference type="EMBL" id="CP003944">
    <property type="protein sequence ID" value="AFZ49998.1"/>
    <property type="molecule type" value="Genomic_DNA"/>
</dbReference>
<dbReference type="KEGG" id="dsl:Dacsa_1302"/>
<evidence type="ECO:0000313" key="1">
    <source>
        <dbReference type="EMBL" id="AFZ49998.1"/>
    </source>
</evidence>
<proteinExistence type="predicted"/>
<name>K9YV46_DACS8</name>
<accession>K9YV46</accession>
<keyword evidence="2" id="KW-1185">Reference proteome</keyword>
<sequence length="101" mass="11885">MQVELEEVLLNKGELKRWVELDSFRYNALVYYVIILSLIETPETERKGELNASIQAFGDRDLSPFLEILFKLLLFLVELLKLQEFLKKEGKTSRLLTYSLM</sequence>
<dbReference type="Proteomes" id="UP000010482">
    <property type="component" value="Chromosome"/>
</dbReference>
<dbReference type="OrthoDB" id="510625at2"/>